<dbReference type="SUPFAM" id="SSF141086">
    <property type="entry name" value="Agglutinin HPA-like"/>
    <property type="match status" value="1"/>
</dbReference>
<feature type="domain" description="H-type lectin" evidence="1">
    <location>
        <begin position="39"/>
        <end position="104"/>
    </location>
</feature>
<dbReference type="InterPro" id="IPR019019">
    <property type="entry name" value="H-type_lectin_domain"/>
</dbReference>
<dbReference type="GO" id="GO:0009986">
    <property type="term" value="C:cell surface"/>
    <property type="evidence" value="ECO:0007669"/>
    <property type="project" value="TreeGrafter"/>
</dbReference>
<dbReference type="Pfam" id="PF09458">
    <property type="entry name" value="H_lectin"/>
    <property type="match status" value="1"/>
</dbReference>
<evidence type="ECO:0000313" key="2">
    <source>
        <dbReference type="EMBL" id="MBI1494236.1"/>
    </source>
</evidence>
<sequence length="116" mass="13458">MLKIESHMTGIDTGEQVMFSDFEHDGEMWKGQGPRQSRHKVKFSQRFNATPVVQVNMTMWDADSKTNLRGDLQAEKITRDGFELVFRTWGDSRVARIRASWLAIGPVGHEEEWDLY</sequence>
<dbReference type="GO" id="GO:0045335">
    <property type="term" value="C:phagocytic vesicle"/>
    <property type="evidence" value="ECO:0007669"/>
    <property type="project" value="TreeGrafter"/>
</dbReference>
<dbReference type="InterPro" id="IPR052487">
    <property type="entry name" value="Galactose-binding_lectin"/>
</dbReference>
<dbReference type="GO" id="GO:0030247">
    <property type="term" value="F:polysaccharide binding"/>
    <property type="evidence" value="ECO:0007669"/>
    <property type="project" value="TreeGrafter"/>
</dbReference>
<name>A0A8J7INS4_9RHOB</name>
<dbReference type="RefSeq" id="WP_228849018.1">
    <property type="nucleotide sequence ID" value="NZ_JADCKQ010000008.1"/>
</dbReference>
<dbReference type="GO" id="GO:0098636">
    <property type="term" value="C:protein complex involved in cell adhesion"/>
    <property type="evidence" value="ECO:0007669"/>
    <property type="project" value="TreeGrafter"/>
</dbReference>
<dbReference type="PANTHER" id="PTHR46938">
    <property type="entry name" value="DISCOIDIN-1 SUBUNIT A-RELATED-RELATED"/>
    <property type="match status" value="1"/>
</dbReference>
<dbReference type="GO" id="GO:0070492">
    <property type="term" value="F:oligosaccharide binding"/>
    <property type="evidence" value="ECO:0007669"/>
    <property type="project" value="TreeGrafter"/>
</dbReference>
<dbReference type="Gene3D" id="2.60.40.2080">
    <property type="match status" value="1"/>
</dbReference>
<proteinExistence type="predicted"/>
<dbReference type="GO" id="GO:0046871">
    <property type="term" value="F:N-acetylgalactosamine binding"/>
    <property type="evidence" value="ECO:0007669"/>
    <property type="project" value="TreeGrafter"/>
</dbReference>
<dbReference type="GO" id="GO:0098609">
    <property type="term" value="P:cell-cell adhesion"/>
    <property type="evidence" value="ECO:0007669"/>
    <property type="project" value="TreeGrafter"/>
</dbReference>
<accession>A0A8J7INS4</accession>
<evidence type="ECO:0000313" key="3">
    <source>
        <dbReference type="Proteomes" id="UP000640583"/>
    </source>
</evidence>
<comment type="caution">
    <text evidence="2">The sequence shown here is derived from an EMBL/GenBank/DDBJ whole genome shotgun (WGS) entry which is preliminary data.</text>
</comment>
<dbReference type="AlphaFoldDB" id="A0A8J7INS4"/>
<dbReference type="Proteomes" id="UP000640583">
    <property type="component" value="Unassembled WGS sequence"/>
</dbReference>
<evidence type="ECO:0000259" key="1">
    <source>
        <dbReference type="Pfam" id="PF09458"/>
    </source>
</evidence>
<keyword evidence="3" id="KW-1185">Reference proteome</keyword>
<organism evidence="2 3">
    <name type="scientific">Halocynthiibacter styelae</name>
    <dbReference type="NCBI Taxonomy" id="2761955"/>
    <lineage>
        <taxon>Bacteria</taxon>
        <taxon>Pseudomonadati</taxon>
        <taxon>Pseudomonadota</taxon>
        <taxon>Alphaproteobacteria</taxon>
        <taxon>Rhodobacterales</taxon>
        <taxon>Paracoccaceae</taxon>
        <taxon>Halocynthiibacter</taxon>
    </lineage>
</organism>
<dbReference type="InterPro" id="IPR037221">
    <property type="entry name" value="H-type_lectin_dom_sf"/>
</dbReference>
<protein>
    <submittedName>
        <fullName evidence="2">H-type lectin domain-containing protein</fullName>
    </submittedName>
</protein>
<gene>
    <name evidence="2" type="ORF">H1D41_11365</name>
</gene>
<dbReference type="EMBL" id="JADCKQ010000008">
    <property type="protein sequence ID" value="MBI1494236.1"/>
    <property type="molecule type" value="Genomic_DNA"/>
</dbReference>
<reference evidence="2" key="1">
    <citation type="submission" date="2020-10" db="EMBL/GenBank/DDBJ databases">
        <title>Paenihalocynthiibacter styelae gen. nov., sp. nov., isolated from stalked sea squirt Styela clava.</title>
        <authorList>
            <person name="Kim Y.-O."/>
            <person name="Yoon J.-H."/>
        </authorList>
    </citation>
    <scope>NUCLEOTIDE SEQUENCE</scope>
    <source>
        <strain evidence="2">MYP1-1</strain>
    </source>
</reference>